<reference evidence="3" key="1">
    <citation type="submission" date="2015-11" db="EMBL/GenBank/DDBJ databases">
        <title>De novo transcriptome assembly of four potential Pierce s Disease insect vectors from Arizona vineyards.</title>
        <authorList>
            <person name="Tassone E.E."/>
        </authorList>
    </citation>
    <scope>NUCLEOTIDE SEQUENCE</scope>
</reference>
<dbReference type="EMBL" id="GEBQ01023565">
    <property type="protein sequence ID" value="JAT16412.1"/>
    <property type="molecule type" value="Transcribed_RNA"/>
</dbReference>
<sequence length="562" mass="64102">MVRGKFPCLNCDKTYSSKPNLIKHFLKIHPKNSLTELRIYRRRKLKCPLCEIHAPNFIRFKLHCQESHQICLDMHYYKFDSKQKFFLWKNAMEVKENSLFIKACADKLSTNRSTVTAHFQCHRSGYYRPRAMNRKRKMKLQGSQKINAHCPGKIQAVFNSNGTVRVTYCSTHLGHKTDLAHLRLTLEERKAIAMKIAAKIPFEKIIEEVQVTAKNGIKRKHFLTKHDLFNIQAQFGLKDIESFNQPENEDLQNINQNGVLFSEENVDYEYEEPETFDPSADFNSDDSLHEFDAIEENEECRDSDSSDTNCKSVTKYSNNRTDLDGDVERNIKVVSGIQKSTVQSSDLFDINHRTKNSICLDYSTDLTNIGPRDCGSRELEEMKTELIQNITNVVNNLHSFNEIKLVRNQLQSIVSVINLKRDEISKQPSSTIPTSSKFSNSRPTTCTLPSLTKENQKNVIPPLQLISSPSVMNKETQTLPQKFLVFTSNSLKQFGSGLAAPQKQIFNSSSKLVSVVKNVTLVKQSNTTASTLKNNSPSQKQIIVHAVKLKDQANQRSGTSEK</sequence>
<keyword evidence="1" id="KW-0862">Zinc</keyword>
<dbReference type="InterPro" id="IPR052797">
    <property type="entry name" value="RegFact_GeneExpr_CellDeath"/>
</dbReference>
<dbReference type="PANTHER" id="PTHR33936:SF24">
    <property type="entry name" value="C2H2-TYPE DOMAIN-CONTAINING PROTEIN"/>
    <property type="match status" value="1"/>
</dbReference>
<dbReference type="AlphaFoldDB" id="A0A1B6KY99"/>
<name>A0A1B6KY99_9HEMI</name>
<dbReference type="GO" id="GO:0008270">
    <property type="term" value="F:zinc ion binding"/>
    <property type="evidence" value="ECO:0007669"/>
    <property type="project" value="UniProtKB-KW"/>
</dbReference>
<protein>
    <recommendedName>
        <fullName evidence="2">C2H2-type domain-containing protein</fullName>
    </recommendedName>
</protein>
<evidence type="ECO:0000256" key="1">
    <source>
        <dbReference type="PROSITE-ProRule" id="PRU00042"/>
    </source>
</evidence>
<keyword evidence="1" id="KW-0863">Zinc-finger</keyword>
<dbReference type="InterPro" id="IPR013087">
    <property type="entry name" value="Znf_C2H2_type"/>
</dbReference>
<feature type="domain" description="C2H2-type" evidence="2">
    <location>
        <begin position="6"/>
        <end position="29"/>
    </location>
</feature>
<dbReference type="PROSITE" id="PS50157">
    <property type="entry name" value="ZINC_FINGER_C2H2_2"/>
    <property type="match status" value="1"/>
</dbReference>
<keyword evidence="1" id="KW-0479">Metal-binding</keyword>
<proteinExistence type="predicted"/>
<dbReference type="PANTHER" id="PTHR33936">
    <property type="entry name" value="PROTEIN CBG17840"/>
    <property type="match status" value="1"/>
</dbReference>
<gene>
    <name evidence="3" type="ORF">g.37788</name>
</gene>
<dbReference type="PROSITE" id="PS00028">
    <property type="entry name" value="ZINC_FINGER_C2H2_1"/>
    <property type="match status" value="1"/>
</dbReference>
<dbReference type="SMART" id="SM00355">
    <property type="entry name" value="ZnF_C2H2"/>
    <property type="match status" value="2"/>
</dbReference>
<evidence type="ECO:0000259" key="2">
    <source>
        <dbReference type="PROSITE" id="PS50157"/>
    </source>
</evidence>
<evidence type="ECO:0000313" key="3">
    <source>
        <dbReference type="EMBL" id="JAT16412.1"/>
    </source>
</evidence>
<organism evidence="3">
    <name type="scientific">Graphocephala atropunctata</name>
    <dbReference type="NCBI Taxonomy" id="36148"/>
    <lineage>
        <taxon>Eukaryota</taxon>
        <taxon>Metazoa</taxon>
        <taxon>Ecdysozoa</taxon>
        <taxon>Arthropoda</taxon>
        <taxon>Hexapoda</taxon>
        <taxon>Insecta</taxon>
        <taxon>Pterygota</taxon>
        <taxon>Neoptera</taxon>
        <taxon>Paraneoptera</taxon>
        <taxon>Hemiptera</taxon>
        <taxon>Auchenorrhyncha</taxon>
        <taxon>Membracoidea</taxon>
        <taxon>Cicadellidae</taxon>
        <taxon>Cicadellinae</taxon>
        <taxon>Cicadellini</taxon>
        <taxon>Graphocephala</taxon>
    </lineage>
</organism>
<accession>A0A1B6KY99</accession>